<dbReference type="Proteomes" id="UP000765509">
    <property type="component" value="Unassembled WGS sequence"/>
</dbReference>
<sequence>MHRGAKVACIYGYTSINVYDATCPAATGTATCNPKSCTFRDTDGQTKTVDQLTLPKCWKGSKRLLGLFHGFQQVAGGRRRRRNTAGLSLVQENRIKMFIAQNLQKTVAVRNAVIKND</sequence>
<reference evidence="1" key="1">
    <citation type="submission" date="2021-03" db="EMBL/GenBank/DDBJ databases">
        <title>Draft genome sequence of rust myrtle Austropuccinia psidii MF-1, a brazilian biotype.</title>
        <authorList>
            <person name="Quecine M.C."/>
            <person name="Pachon D.M.R."/>
            <person name="Bonatelli M.L."/>
            <person name="Correr F.H."/>
            <person name="Franceschini L.M."/>
            <person name="Leite T.F."/>
            <person name="Margarido G.R.A."/>
            <person name="Almeida C.A."/>
            <person name="Ferrarezi J.A."/>
            <person name="Labate C.A."/>
        </authorList>
    </citation>
    <scope>NUCLEOTIDE SEQUENCE</scope>
    <source>
        <strain evidence="1">MF-1</strain>
    </source>
</reference>
<comment type="caution">
    <text evidence="1">The sequence shown here is derived from an EMBL/GenBank/DDBJ whole genome shotgun (WGS) entry which is preliminary data.</text>
</comment>
<dbReference type="EMBL" id="AVOT02060111">
    <property type="protein sequence ID" value="MBW0553654.1"/>
    <property type="molecule type" value="Genomic_DNA"/>
</dbReference>
<evidence type="ECO:0000313" key="1">
    <source>
        <dbReference type="EMBL" id="MBW0553654.1"/>
    </source>
</evidence>
<name>A0A9Q3P9S0_9BASI</name>
<protein>
    <submittedName>
        <fullName evidence="1">Uncharacterized protein</fullName>
    </submittedName>
</protein>
<evidence type="ECO:0000313" key="2">
    <source>
        <dbReference type="Proteomes" id="UP000765509"/>
    </source>
</evidence>
<proteinExistence type="predicted"/>
<gene>
    <name evidence="1" type="ORF">O181_093369</name>
</gene>
<accession>A0A9Q3P9S0</accession>
<keyword evidence="2" id="KW-1185">Reference proteome</keyword>
<dbReference type="AlphaFoldDB" id="A0A9Q3P9S0"/>
<organism evidence="1 2">
    <name type="scientific">Austropuccinia psidii MF-1</name>
    <dbReference type="NCBI Taxonomy" id="1389203"/>
    <lineage>
        <taxon>Eukaryota</taxon>
        <taxon>Fungi</taxon>
        <taxon>Dikarya</taxon>
        <taxon>Basidiomycota</taxon>
        <taxon>Pucciniomycotina</taxon>
        <taxon>Pucciniomycetes</taxon>
        <taxon>Pucciniales</taxon>
        <taxon>Sphaerophragmiaceae</taxon>
        <taxon>Austropuccinia</taxon>
    </lineage>
</organism>